<protein>
    <submittedName>
        <fullName evidence="1">Uncharacterized protein</fullName>
    </submittedName>
</protein>
<dbReference type="Proteomes" id="UP000775213">
    <property type="component" value="Unassembled WGS sequence"/>
</dbReference>
<organism evidence="1 2">
    <name type="scientific">Dendrobium chrysotoxum</name>
    <name type="common">Orchid</name>
    <dbReference type="NCBI Taxonomy" id="161865"/>
    <lineage>
        <taxon>Eukaryota</taxon>
        <taxon>Viridiplantae</taxon>
        <taxon>Streptophyta</taxon>
        <taxon>Embryophyta</taxon>
        <taxon>Tracheophyta</taxon>
        <taxon>Spermatophyta</taxon>
        <taxon>Magnoliopsida</taxon>
        <taxon>Liliopsida</taxon>
        <taxon>Asparagales</taxon>
        <taxon>Orchidaceae</taxon>
        <taxon>Epidendroideae</taxon>
        <taxon>Malaxideae</taxon>
        <taxon>Dendrobiinae</taxon>
        <taxon>Dendrobium</taxon>
    </lineage>
</organism>
<sequence>MDKCDEMQQRRSMGRSDHAIILFFFGHKPSILGAKIVATIGVATDGGETSKEADDSFFYFYGKFAKGECLGGLFDIIGKEQPWGGTTLKSKECITIDNQTKSTVDKCDEMQRRRSMLRSDHAIIVSKLFCKAIDNNNSSRGGIRRDNDLMKISIS</sequence>
<gene>
    <name evidence="1" type="ORF">IEQ34_005263</name>
</gene>
<dbReference type="EMBL" id="JAGFBR010000006">
    <property type="protein sequence ID" value="KAH0465160.1"/>
    <property type="molecule type" value="Genomic_DNA"/>
</dbReference>
<dbReference type="AlphaFoldDB" id="A0AAV7HAL1"/>
<keyword evidence="2" id="KW-1185">Reference proteome</keyword>
<evidence type="ECO:0000313" key="2">
    <source>
        <dbReference type="Proteomes" id="UP000775213"/>
    </source>
</evidence>
<evidence type="ECO:0000313" key="1">
    <source>
        <dbReference type="EMBL" id="KAH0465160.1"/>
    </source>
</evidence>
<comment type="caution">
    <text evidence="1">The sequence shown here is derived from an EMBL/GenBank/DDBJ whole genome shotgun (WGS) entry which is preliminary data.</text>
</comment>
<name>A0AAV7HAL1_DENCH</name>
<proteinExistence type="predicted"/>
<accession>A0AAV7HAL1</accession>
<reference evidence="1 2" key="1">
    <citation type="journal article" date="2021" name="Hortic Res">
        <title>Chromosome-scale assembly of the Dendrobium chrysotoxum genome enhances the understanding of orchid evolution.</title>
        <authorList>
            <person name="Zhang Y."/>
            <person name="Zhang G.Q."/>
            <person name="Zhang D."/>
            <person name="Liu X.D."/>
            <person name="Xu X.Y."/>
            <person name="Sun W.H."/>
            <person name="Yu X."/>
            <person name="Zhu X."/>
            <person name="Wang Z.W."/>
            <person name="Zhao X."/>
            <person name="Zhong W.Y."/>
            <person name="Chen H."/>
            <person name="Yin W.L."/>
            <person name="Huang T."/>
            <person name="Niu S.C."/>
            <person name="Liu Z.J."/>
        </authorList>
    </citation>
    <scope>NUCLEOTIDE SEQUENCE [LARGE SCALE GENOMIC DNA]</scope>
    <source>
        <strain evidence="1">Lindl</strain>
    </source>
</reference>